<dbReference type="GO" id="GO:0016787">
    <property type="term" value="F:hydrolase activity"/>
    <property type="evidence" value="ECO:0007669"/>
    <property type="project" value="UniProtKB-KW"/>
</dbReference>
<keyword evidence="4 5" id="KW-0694">RNA-binding</keyword>
<name>A0A8S9ZMG8_9BILA</name>
<protein>
    <recommendedName>
        <fullName evidence="5">ATP-dependent RNA helicase</fullName>
        <ecNumber evidence="5">3.6.4.13</ecNumber>
    </recommendedName>
</protein>
<keyword evidence="9" id="KW-1185">Reference proteome</keyword>
<dbReference type="CDD" id="cd18787">
    <property type="entry name" value="SF2_C_DEAD"/>
    <property type="match status" value="1"/>
</dbReference>
<dbReference type="GO" id="GO:0005524">
    <property type="term" value="F:ATP binding"/>
    <property type="evidence" value="ECO:0007669"/>
    <property type="project" value="UniProtKB-UniRule"/>
</dbReference>
<dbReference type="SUPFAM" id="SSF52540">
    <property type="entry name" value="P-loop containing nucleoside triphosphate hydrolases"/>
    <property type="match status" value="1"/>
</dbReference>
<evidence type="ECO:0000313" key="8">
    <source>
        <dbReference type="EMBL" id="KAF7634485.1"/>
    </source>
</evidence>
<dbReference type="EC" id="3.6.4.13" evidence="5"/>
<evidence type="ECO:0000259" key="7">
    <source>
        <dbReference type="PROSITE" id="PS51194"/>
    </source>
</evidence>
<evidence type="ECO:0000256" key="1">
    <source>
        <dbReference type="ARBA" id="ARBA00022741"/>
    </source>
</evidence>
<accession>A0A8S9ZMG8</accession>
<evidence type="ECO:0000256" key="2">
    <source>
        <dbReference type="ARBA" id="ARBA00022801"/>
    </source>
</evidence>
<gene>
    <name evidence="8" type="ORF">Mgra_00006056</name>
</gene>
<dbReference type="InterPro" id="IPR001650">
    <property type="entry name" value="Helicase_C-like"/>
</dbReference>
<evidence type="ECO:0000256" key="5">
    <source>
        <dbReference type="RuleBase" id="RU365068"/>
    </source>
</evidence>
<evidence type="ECO:0000259" key="6">
    <source>
        <dbReference type="PROSITE" id="PS51192"/>
    </source>
</evidence>
<sequence length="562" mass="64907">MESDDGWSKIIPSAHLLERLNVLGFTTPTQIQKAVIPQAINFKKDIIGAAETGSGKTLAFAIPTFIKWLDENKIAKDNKTLFALVVSPTRELAIQIRDVFRNISAKSKFRPLNIIAIVGGMSIQKQQRLLKSCPDIIVGTPGRIWALKESGEKLLNELSGLRVIIVDEIDRMLKEGHFRELRHIIKYLHGKRKEQFEIIGEKIPLLQTMVFSATLTFTLPNEEKFGTNIDSKQKVKQIARSMYMRKGNERLAVIDLTTENKIPSMLIESRMDCMDLLHKDTNLFYLFKRYEGRTLVFCNSVSAVRRLQAILRKLNDTPTFILHGRMKEKDRLKNLEKFSSLENSILLATDVAARGLDFQLVKHIIHYQVPQTAEEYIHRSGRTARAFNSGLSILFVDPTDLNYYQKICRGLGKDEDLEVLTIDNKSLFENCKYLMELATESESIEHHIRKRQSKYSWFQRMAKEADLIWENSENPTSSHNNKFNNSDNDQIELTRRLKKNGMIIKKVLQTSIPLCLSKENDNERSDYEQDETNAKERVRKRIMLERGGNRWLKKRPKIKQKG</sequence>
<proteinExistence type="inferred from homology"/>
<evidence type="ECO:0000256" key="4">
    <source>
        <dbReference type="ARBA" id="ARBA00022884"/>
    </source>
</evidence>
<keyword evidence="1 5" id="KW-0547">Nucleotide-binding</keyword>
<dbReference type="OrthoDB" id="4310724at2759"/>
<organism evidence="8 9">
    <name type="scientific">Meloidogyne graminicola</name>
    <dbReference type="NCBI Taxonomy" id="189291"/>
    <lineage>
        <taxon>Eukaryota</taxon>
        <taxon>Metazoa</taxon>
        <taxon>Ecdysozoa</taxon>
        <taxon>Nematoda</taxon>
        <taxon>Chromadorea</taxon>
        <taxon>Rhabditida</taxon>
        <taxon>Tylenchina</taxon>
        <taxon>Tylenchomorpha</taxon>
        <taxon>Tylenchoidea</taxon>
        <taxon>Meloidogynidae</taxon>
        <taxon>Meloidogyninae</taxon>
        <taxon>Meloidogyne</taxon>
    </lineage>
</organism>
<dbReference type="PROSITE" id="PS51194">
    <property type="entry name" value="HELICASE_CTER"/>
    <property type="match status" value="1"/>
</dbReference>
<evidence type="ECO:0000256" key="3">
    <source>
        <dbReference type="ARBA" id="ARBA00022840"/>
    </source>
</evidence>
<reference evidence="8" key="1">
    <citation type="journal article" date="2020" name="Ecol. Evol.">
        <title>Genome structure and content of the rice root-knot nematode (Meloidogyne graminicola).</title>
        <authorList>
            <person name="Phan N.T."/>
            <person name="Danchin E.G.J."/>
            <person name="Klopp C."/>
            <person name="Perfus-Barbeoch L."/>
            <person name="Kozlowski D.K."/>
            <person name="Koutsovoulos G.D."/>
            <person name="Lopez-Roques C."/>
            <person name="Bouchez O."/>
            <person name="Zahm M."/>
            <person name="Besnard G."/>
            <person name="Bellafiore S."/>
        </authorList>
    </citation>
    <scope>NUCLEOTIDE SEQUENCE</scope>
    <source>
        <strain evidence="8">VN-18</strain>
    </source>
</reference>
<dbReference type="InterPro" id="IPR011545">
    <property type="entry name" value="DEAD/DEAH_box_helicase_dom"/>
</dbReference>
<dbReference type="Proteomes" id="UP000605970">
    <property type="component" value="Unassembled WGS sequence"/>
</dbReference>
<comment type="caution">
    <text evidence="8">The sequence shown here is derived from an EMBL/GenBank/DDBJ whole genome shotgun (WGS) entry which is preliminary data.</text>
</comment>
<dbReference type="GO" id="GO:0003723">
    <property type="term" value="F:RNA binding"/>
    <property type="evidence" value="ECO:0007669"/>
    <property type="project" value="UniProtKB-UniRule"/>
</dbReference>
<dbReference type="EMBL" id="JABEBT010000056">
    <property type="protein sequence ID" value="KAF7634485.1"/>
    <property type="molecule type" value="Genomic_DNA"/>
</dbReference>
<keyword evidence="3 5" id="KW-0067">ATP-binding</keyword>
<dbReference type="Gene3D" id="3.40.50.300">
    <property type="entry name" value="P-loop containing nucleotide triphosphate hydrolases"/>
    <property type="match status" value="2"/>
</dbReference>
<dbReference type="Pfam" id="PF00271">
    <property type="entry name" value="Helicase_C"/>
    <property type="match status" value="1"/>
</dbReference>
<dbReference type="Pfam" id="PF00270">
    <property type="entry name" value="DEAD"/>
    <property type="match status" value="1"/>
</dbReference>
<dbReference type="InterPro" id="IPR014001">
    <property type="entry name" value="Helicase_ATP-bd"/>
</dbReference>
<comment type="domain">
    <text evidence="5">The Q motif is unique to and characteristic of the DEAD box family of RNA helicases and controls ATP binding and hydrolysis.</text>
</comment>
<comment type="function">
    <text evidence="5">RNA helicase.</text>
</comment>
<keyword evidence="2 5" id="KW-0378">Hydrolase</keyword>
<evidence type="ECO:0000313" key="9">
    <source>
        <dbReference type="Proteomes" id="UP000605970"/>
    </source>
</evidence>
<dbReference type="PANTHER" id="PTHR24031">
    <property type="entry name" value="RNA HELICASE"/>
    <property type="match status" value="1"/>
</dbReference>
<dbReference type="SMART" id="SM00487">
    <property type="entry name" value="DEXDc"/>
    <property type="match status" value="1"/>
</dbReference>
<dbReference type="SMART" id="SM00490">
    <property type="entry name" value="HELICc"/>
    <property type="match status" value="1"/>
</dbReference>
<dbReference type="PROSITE" id="PS51192">
    <property type="entry name" value="HELICASE_ATP_BIND_1"/>
    <property type="match status" value="1"/>
</dbReference>
<dbReference type="InterPro" id="IPR027417">
    <property type="entry name" value="P-loop_NTPase"/>
</dbReference>
<feature type="domain" description="Helicase C-terminal" evidence="7">
    <location>
        <begin position="282"/>
        <end position="428"/>
    </location>
</feature>
<dbReference type="AlphaFoldDB" id="A0A8S9ZMG8"/>
<feature type="domain" description="Helicase ATP-binding" evidence="6">
    <location>
        <begin position="37"/>
        <end position="233"/>
    </location>
</feature>
<dbReference type="GO" id="GO:0003724">
    <property type="term" value="F:RNA helicase activity"/>
    <property type="evidence" value="ECO:0007669"/>
    <property type="project" value="UniProtKB-EC"/>
</dbReference>
<keyword evidence="5" id="KW-0347">Helicase</keyword>
<comment type="similarity">
    <text evidence="5">Belongs to the DEAD box helicase family.</text>
</comment>
<comment type="catalytic activity">
    <reaction evidence="5">
        <text>ATP + H2O = ADP + phosphate + H(+)</text>
        <dbReference type="Rhea" id="RHEA:13065"/>
        <dbReference type="ChEBI" id="CHEBI:15377"/>
        <dbReference type="ChEBI" id="CHEBI:15378"/>
        <dbReference type="ChEBI" id="CHEBI:30616"/>
        <dbReference type="ChEBI" id="CHEBI:43474"/>
        <dbReference type="ChEBI" id="CHEBI:456216"/>
        <dbReference type="EC" id="3.6.4.13"/>
    </reaction>
</comment>